<dbReference type="InterPro" id="IPR008528">
    <property type="entry name" value="unc-13_homologue"/>
</dbReference>
<evidence type="ECO:0000313" key="2">
    <source>
        <dbReference type="EMBL" id="CAK9133647.1"/>
    </source>
</evidence>
<dbReference type="AlphaFoldDB" id="A0ABC8QUX2"/>
<organism evidence="2 3">
    <name type="scientific">Ilex paraguariensis</name>
    <name type="common">yerba mate</name>
    <dbReference type="NCBI Taxonomy" id="185542"/>
    <lineage>
        <taxon>Eukaryota</taxon>
        <taxon>Viridiplantae</taxon>
        <taxon>Streptophyta</taxon>
        <taxon>Embryophyta</taxon>
        <taxon>Tracheophyta</taxon>
        <taxon>Spermatophyta</taxon>
        <taxon>Magnoliopsida</taxon>
        <taxon>eudicotyledons</taxon>
        <taxon>Gunneridae</taxon>
        <taxon>Pentapetalae</taxon>
        <taxon>asterids</taxon>
        <taxon>campanulids</taxon>
        <taxon>Aquifoliales</taxon>
        <taxon>Aquifoliaceae</taxon>
        <taxon>Ilex</taxon>
    </lineage>
</organism>
<dbReference type="Pfam" id="PF25761">
    <property type="entry name" value="TPR_PATROL1"/>
    <property type="match status" value="1"/>
</dbReference>
<sequence length="176" mass="19816">MKRHVDHILLTLRQTSTVDQFFALKVPMRPGELSSLFRGIDNAFQVYARHVVDKLASKEDIIPPVPILTRYSREGGIKAFVKKELIDPRLPDVKKSSEINVLTTPMLCVQLNTLYSTVCCCSALWWCSTVKAVDCLGGGDCSSWCSRLSSWWSVEVFWWCPVLWCGGVRCCGGVQQ</sequence>
<feature type="domain" description="PATROL1-like C-terminal" evidence="1">
    <location>
        <begin position="15"/>
        <end position="117"/>
    </location>
</feature>
<comment type="caution">
    <text evidence="2">The sequence shown here is derived from an EMBL/GenBank/DDBJ whole genome shotgun (WGS) entry which is preliminary data.</text>
</comment>
<name>A0ABC8QUX2_9AQUA</name>
<proteinExistence type="predicted"/>
<evidence type="ECO:0000259" key="1">
    <source>
        <dbReference type="Pfam" id="PF25761"/>
    </source>
</evidence>
<dbReference type="EMBL" id="CAUOFW020000114">
    <property type="protein sequence ID" value="CAK9133647.1"/>
    <property type="molecule type" value="Genomic_DNA"/>
</dbReference>
<reference evidence="2 3" key="1">
    <citation type="submission" date="2024-02" db="EMBL/GenBank/DDBJ databases">
        <authorList>
            <person name="Vignale AGUSTIN F."/>
            <person name="Sosa J E."/>
            <person name="Modenutti C."/>
        </authorList>
    </citation>
    <scope>NUCLEOTIDE SEQUENCE [LARGE SCALE GENOMIC DNA]</scope>
</reference>
<dbReference type="InterPro" id="IPR057984">
    <property type="entry name" value="PATROL1_C"/>
</dbReference>
<dbReference type="PANTHER" id="PTHR31280">
    <property type="entry name" value="PROTEIN UNC-13 HOMOLOG"/>
    <property type="match status" value="1"/>
</dbReference>
<keyword evidence="3" id="KW-1185">Reference proteome</keyword>
<dbReference type="Proteomes" id="UP001642360">
    <property type="component" value="Unassembled WGS sequence"/>
</dbReference>
<gene>
    <name evidence="2" type="ORF">ILEXP_LOCUS566</name>
</gene>
<protein>
    <recommendedName>
        <fullName evidence="1">PATROL1-like C-terminal domain-containing protein</fullName>
    </recommendedName>
</protein>
<dbReference type="PANTHER" id="PTHR31280:SF2">
    <property type="entry name" value="PROTEIN UNC-13 HOMOLOG"/>
    <property type="match status" value="1"/>
</dbReference>
<evidence type="ECO:0000313" key="3">
    <source>
        <dbReference type="Proteomes" id="UP001642360"/>
    </source>
</evidence>
<accession>A0ABC8QUX2</accession>